<keyword evidence="2" id="KW-0813">Transport</keyword>
<dbReference type="GO" id="GO:0005794">
    <property type="term" value="C:Golgi apparatus"/>
    <property type="evidence" value="ECO:0007669"/>
    <property type="project" value="TreeGrafter"/>
</dbReference>
<name>A0A1G4IFK9_TRYEQ</name>
<keyword evidence="9" id="KW-1185">Reference proteome</keyword>
<dbReference type="GO" id="GO:0000149">
    <property type="term" value="F:SNARE binding"/>
    <property type="evidence" value="ECO:0007669"/>
    <property type="project" value="TreeGrafter"/>
</dbReference>
<dbReference type="GO" id="GO:0005484">
    <property type="term" value="F:SNAP receptor activity"/>
    <property type="evidence" value="ECO:0007669"/>
    <property type="project" value="TreeGrafter"/>
</dbReference>
<keyword evidence="6" id="KW-0472">Membrane</keyword>
<dbReference type="GO" id="GO:0015031">
    <property type="term" value="P:protein transport"/>
    <property type="evidence" value="ECO:0007669"/>
    <property type="project" value="UniProtKB-KW"/>
</dbReference>
<evidence type="ECO:0000313" key="9">
    <source>
        <dbReference type="Proteomes" id="UP000195570"/>
    </source>
</evidence>
<dbReference type="GeneID" id="92376415"/>
<dbReference type="SUPFAM" id="SSF58038">
    <property type="entry name" value="SNARE fusion complex"/>
    <property type="match status" value="1"/>
</dbReference>
<feature type="coiled-coil region" evidence="7">
    <location>
        <begin position="159"/>
        <end position="193"/>
    </location>
</feature>
<keyword evidence="5" id="KW-1133">Transmembrane helix</keyword>
<dbReference type="PANTHER" id="PTHR21230:SF79">
    <property type="entry name" value="T-SNARE COILED-COIL HOMOLOGY DOMAIN-CONTAINING PROTEIN"/>
    <property type="match status" value="1"/>
</dbReference>
<evidence type="ECO:0000256" key="5">
    <source>
        <dbReference type="ARBA" id="ARBA00022989"/>
    </source>
</evidence>
<sequence>MSNAEAYDKKLKMLEVKAQGLLRDLKTTADPIRRLRCHTEAQNTLNEIQQNYQLLKTEIQLLEGDEGKLYKNAEQEHAHELSNLKRMLQLEKAPVPVVPGDQSSSMFGALPATGDRREEARRIAQSVVTIQGTTLGSLAQAERALHDTEEVSVNATTRLIAQTEQIRNIRDRVEDLDSEVTRARKELNEFIHRMATDKIIICFYILIMIGIIIFATLKFLQK</sequence>
<dbReference type="Gene3D" id="1.20.5.110">
    <property type="match status" value="1"/>
</dbReference>
<evidence type="ECO:0000256" key="3">
    <source>
        <dbReference type="ARBA" id="ARBA00022692"/>
    </source>
</evidence>
<dbReference type="GO" id="GO:0031201">
    <property type="term" value="C:SNARE complex"/>
    <property type="evidence" value="ECO:0007669"/>
    <property type="project" value="TreeGrafter"/>
</dbReference>
<evidence type="ECO:0000256" key="1">
    <source>
        <dbReference type="ARBA" id="ARBA00004211"/>
    </source>
</evidence>
<comment type="subcellular location">
    <subcellularLocation>
        <location evidence="1">Membrane</location>
        <topology evidence="1">Single-pass type IV membrane protein</topology>
    </subcellularLocation>
</comment>
<dbReference type="PANTHER" id="PTHR21230">
    <property type="entry name" value="VESICLE TRANSPORT V-SNARE PROTEIN VTI1-RELATED"/>
    <property type="match status" value="1"/>
</dbReference>
<feature type="coiled-coil region" evidence="7">
    <location>
        <begin position="4"/>
        <end position="65"/>
    </location>
</feature>
<evidence type="ECO:0000256" key="2">
    <source>
        <dbReference type="ARBA" id="ARBA00022448"/>
    </source>
</evidence>
<dbReference type="VEuPathDB" id="TriTrypDB:TEOVI_000247500"/>
<protein>
    <submittedName>
        <fullName evidence="8">Vesicle transport v-SNARE protein, putative</fullName>
    </submittedName>
</protein>
<evidence type="ECO:0000256" key="7">
    <source>
        <dbReference type="SAM" id="Coils"/>
    </source>
</evidence>
<evidence type="ECO:0000313" key="8">
    <source>
        <dbReference type="EMBL" id="SCU70900.1"/>
    </source>
</evidence>
<dbReference type="GO" id="GO:0012507">
    <property type="term" value="C:ER to Golgi transport vesicle membrane"/>
    <property type="evidence" value="ECO:0007669"/>
    <property type="project" value="TreeGrafter"/>
</dbReference>
<keyword evidence="4" id="KW-0653">Protein transport</keyword>
<gene>
    <name evidence="8" type="ORF">TEOVI_000247500</name>
</gene>
<dbReference type="Proteomes" id="UP000195570">
    <property type="component" value="Unassembled WGS sequence"/>
</dbReference>
<reference evidence="8" key="1">
    <citation type="submission" date="2016-09" db="EMBL/GenBank/DDBJ databases">
        <authorList>
            <person name="Hebert L."/>
            <person name="Moumen B."/>
        </authorList>
    </citation>
    <scope>NUCLEOTIDE SEQUENCE [LARGE SCALE GENOMIC DNA]</scope>
    <source>
        <strain evidence="8">OVI</strain>
    </source>
</reference>
<dbReference type="EMBL" id="CZPT02001530">
    <property type="protein sequence ID" value="SCU70900.1"/>
    <property type="molecule type" value="Genomic_DNA"/>
</dbReference>
<organism evidence="8 9">
    <name type="scientific">Trypanosoma equiperdum</name>
    <dbReference type="NCBI Taxonomy" id="5694"/>
    <lineage>
        <taxon>Eukaryota</taxon>
        <taxon>Discoba</taxon>
        <taxon>Euglenozoa</taxon>
        <taxon>Kinetoplastea</taxon>
        <taxon>Metakinetoplastina</taxon>
        <taxon>Trypanosomatida</taxon>
        <taxon>Trypanosomatidae</taxon>
        <taxon>Trypanosoma</taxon>
    </lineage>
</organism>
<dbReference type="GO" id="GO:0031902">
    <property type="term" value="C:late endosome membrane"/>
    <property type="evidence" value="ECO:0007669"/>
    <property type="project" value="TreeGrafter"/>
</dbReference>
<dbReference type="AlphaFoldDB" id="A0A1G4IFK9"/>
<comment type="caution">
    <text evidence="8">The sequence shown here is derived from an EMBL/GenBank/DDBJ whole genome shotgun (WGS) entry which is preliminary data.</text>
</comment>
<dbReference type="GO" id="GO:0006906">
    <property type="term" value="P:vesicle fusion"/>
    <property type="evidence" value="ECO:0007669"/>
    <property type="project" value="TreeGrafter"/>
</dbReference>
<keyword evidence="7" id="KW-0175">Coiled coil</keyword>
<evidence type="ECO:0000256" key="4">
    <source>
        <dbReference type="ARBA" id="ARBA00022927"/>
    </source>
</evidence>
<evidence type="ECO:0000256" key="6">
    <source>
        <dbReference type="ARBA" id="ARBA00023136"/>
    </source>
</evidence>
<dbReference type="RefSeq" id="XP_067081652.1">
    <property type="nucleotide sequence ID" value="XM_067225551.1"/>
</dbReference>
<accession>A0A1G4IFK9</accession>
<proteinExistence type="predicted"/>
<keyword evidence="3" id="KW-0812">Transmembrane</keyword>
<dbReference type="GO" id="GO:0005789">
    <property type="term" value="C:endoplasmic reticulum membrane"/>
    <property type="evidence" value="ECO:0007669"/>
    <property type="project" value="TreeGrafter"/>
</dbReference>